<keyword evidence="3" id="KW-0479">Metal-binding</keyword>
<name>A0A6M0CQV5_9FLAO</name>
<evidence type="ECO:0000256" key="5">
    <source>
        <dbReference type="ARBA" id="ARBA00023004"/>
    </source>
</evidence>
<dbReference type="Proteomes" id="UP000474296">
    <property type="component" value="Unassembled WGS sequence"/>
</dbReference>
<reference evidence="7 8" key="1">
    <citation type="submission" date="2020-01" db="EMBL/GenBank/DDBJ databases">
        <title>Spongiivirga citrea KCTC 32990T.</title>
        <authorList>
            <person name="Wang G."/>
        </authorList>
    </citation>
    <scope>NUCLEOTIDE SEQUENCE [LARGE SCALE GENOMIC DNA]</scope>
    <source>
        <strain evidence="7 8">KCTC 32990</strain>
    </source>
</reference>
<dbReference type="PANTHER" id="PTHR47627">
    <property type="entry name" value="RUBREDOXIN"/>
    <property type="match status" value="1"/>
</dbReference>
<protein>
    <submittedName>
        <fullName evidence="7">Rubredoxin</fullName>
    </submittedName>
</protein>
<dbReference type="Pfam" id="PF00301">
    <property type="entry name" value="Rubredoxin"/>
    <property type="match status" value="1"/>
</dbReference>
<dbReference type="InterPro" id="IPR050526">
    <property type="entry name" value="Rubredoxin_ET"/>
</dbReference>
<feature type="domain" description="Rubredoxin-like" evidence="6">
    <location>
        <begin position="423"/>
        <end position="474"/>
    </location>
</feature>
<dbReference type="PROSITE" id="PS50903">
    <property type="entry name" value="RUBREDOXIN_LIKE"/>
    <property type="match status" value="1"/>
</dbReference>
<evidence type="ECO:0000313" key="8">
    <source>
        <dbReference type="Proteomes" id="UP000474296"/>
    </source>
</evidence>
<dbReference type="SUPFAM" id="SSF57802">
    <property type="entry name" value="Rubredoxin-like"/>
    <property type="match status" value="1"/>
</dbReference>
<keyword evidence="2" id="KW-0813">Transport</keyword>
<sequence length="485" mass="56314">MNDNLHRILLKGGVTSPGELKDIISMLEAAGQKQVYFGSRQDLLFPLKEDEEEQLEGISTFNTDIISDRQYQNIVSSYVSADVFDMTYWLKGSTYLYIIEGFDFIPKLKINITDPKQRLVPLFSGELNFVASENEDYWYLNIKLPQWNTAAYYPVLIYSWDIPLVSKTIEDVYEDITDVEELFFIVNKRIDTNNKTIEKELVVPYLTFPYYEGMNRMGIDQYWLGLYWRNNRYDLLFLKEFCSFCLDNGIGKICITPWKSFIVKGIKQSCRPELERFLGQWGINVRHSQLEMNWHLPVDDLDALALKKFLVRSFDQNDISTYGLTFGISNNPKKQTHFASIIIEKNSQPTIVKEFEVRPTYNVLHCENFDPNTQTYITYAQDIDKIELPGLLMELSKAYFKQLKNDPTPKLTQTKVEQQLESRGIYQCTQCFTIYDKLAGDSKANIEAGTLFKNLPNTYSCPVCDASKSHFEKVQLQVDSFEIKG</sequence>
<organism evidence="7 8">
    <name type="scientific">Spongiivirga citrea</name>
    <dbReference type="NCBI Taxonomy" id="1481457"/>
    <lineage>
        <taxon>Bacteria</taxon>
        <taxon>Pseudomonadati</taxon>
        <taxon>Bacteroidota</taxon>
        <taxon>Flavobacteriia</taxon>
        <taxon>Flavobacteriales</taxon>
        <taxon>Flavobacteriaceae</taxon>
        <taxon>Spongiivirga</taxon>
    </lineage>
</organism>
<comment type="caution">
    <text evidence="7">The sequence shown here is derived from an EMBL/GenBank/DDBJ whole genome shotgun (WGS) entry which is preliminary data.</text>
</comment>
<dbReference type="GO" id="GO:0009055">
    <property type="term" value="F:electron transfer activity"/>
    <property type="evidence" value="ECO:0007669"/>
    <property type="project" value="TreeGrafter"/>
</dbReference>
<evidence type="ECO:0000256" key="1">
    <source>
        <dbReference type="ARBA" id="ARBA00001965"/>
    </source>
</evidence>
<dbReference type="GO" id="GO:0005506">
    <property type="term" value="F:iron ion binding"/>
    <property type="evidence" value="ECO:0007669"/>
    <property type="project" value="InterPro"/>
</dbReference>
<proteinExistence type="predicted"/>
<dbReference type="GO" id="GO:0043448">
    <property type="term" value="P:alkane catabolic process"/>
    <property type="evidence" value="ECO:0007669"/>
    <property type="project" value="TreeGrafter"/>
</dbReference>
<keyword evidence="4" id="KW-0249">Electron transport</keyword>
<keyword evidence="8" id="KW-1185">Reference proteome</keyword>
<evidence type="ECO:0000256" key="2">
    <source>
        <dbReference type="ARBA" id="ARBA00022448"/>
    </source>
</evidence>
<evidence type="ECO:0000313" key="7">
    <source>
        <dbReference type="EMBL" id="NER16310.1"/>
    </source>
</evidence>
<dbReference type="InterPro" id="IPR024934">
    <property type="entry name" value="Rubredoxin-like_dom"/>
</dbReference>
<evidence type="ECO:0000256" key="3">
    <source>
        <dbReference type="ARBA" id="ARBA00022723"/>
    </source>
</evidence>
<dbReference type="CDD" id="cd00730">
    <property type="entry name" value="rubredoxin"/>
    <property type="match status" value="1"/>
</dbReference>
<evidence type="ECO:0000256" key="4">
    <source>
        <dbReference type="ARBA" id="ARBA00022982"/>
    </source>
</evidence>
<dbReference type="AlphaFoldDB" id="A0A6M0CQV5"/>
<dbReference type="EMBL" id="JAABOQ010000002">
    <property type="protein sequence ID" value="NER16310.1"/>
    <property type="molecule type" value="Genomic_DNA"/>
</dbReference>
<gene>
    <name evidence="7" type="ORF">GWK10_03765</name>
</gene>
<accession>A0A6M0CQV5</accession>
<comment type="cofactor">
    <cofactor evidence="1">
        <name>Fe(3+)</name>
        <dbReference type="ChEBI" id="CHEBI:29034"/>
    </cofactor>
</comment>
<dbReference type="PANTHER" id="PTHR47627:SF1">
    <property type="entry name" value="RUBREDOXIN-1-RELATED"/>
    <property type="match status" value="1"/>
</dbReference>
<dbReference type="RefSeq" id="WP_164029586.1">
    <property type="nucleotide sequence ID" value="NZ_JAABOQ010000002.1"/>
</dbReference>
<dbReference type="InterPro" id="IPR024935">
    <property type="entry name" value="Rubredoxin_dom"/>
</dbReference>
<keyword evidence="5" id="KW-0408">Iron</keyword>
<evidence type="ECO:0000259" key="6">
    <source>
        <dbReference type="PROSITE" id="PS50903"/>
    </source>
</evidence>
<dbReference type="Gene3D" id="2.20.28.10">
    <property type="match status" value="1"/>
</dbReference>